<dbReference type="EMBL" id="KB200592">
    <property type="protein sequence ID" value="ESP00976.1"/>
    <property type="molecule type" value="Genomic_DNA"/>
</dbReference>
<dbReference type="KEGG" id="lgi:LOTGIDRAFT_172904"/>
<protein>
    <submittedName>
        <fullName evidence="2">Uncharacterized protein</fullName>
    </submittedName>
</protein>
<evidence type="ECO:0000313" key="2">
    <source>
        <dbReference type="EMBL" id="ESP00976.1"/>
    </source>
</evidence>
<proteinExistence type="predicted"/>
<organism evidence="2 3">
    <name type="scientific">Lottia gigantea</name>
    <name type="common">Giant owl limpet</name>
    <dbReference type="NCBI Taxonomy" id="225164"/>
    <lineage>
        <taxon>Eukaryota</taxon>
        <taxon>Metazoa</taxon>
        <taxon>Spiralia</taxon>
        <taxon>Lophotrochozoa</taxon>
        <taxon>Mollusca</taxon>
        <taxon>Gastropoda</taxon>
        <taxon>Patellogastropoda</taxon>
        <taxon>Lottioidea</taxon>
        <taxon>Lottiidae</taxon>
        <taxon>Lottia</taxon>
    </lineage>
</organism>
<feature type="region of interest" description="Disordered" evidence="1">
    <location>
        <begin position="80"/>
        <end position="155"/>
    </location>
</feature>
<dbReference type="RefSeq" id="XP_009048337.1">
    <property type="nucleotide sequence ID" value="XM_009050089.1"/>
</dbReference>
<feature type="compositionally biased region" description="Polar residues" evidence="1">
    <location>
        <begin position="36"/>
        <end position="49"/>
    </location>
</feature>
<evidence type="ECO:0000256" key="1">
    <source>
        <dbReference type="SAM" id="MobiDB-lite"/>
    </source>
</evidence>
<name>V4B107_LOTGI</name>
<dbReference type="CTD" id="20242236"/>
<reference evidence="2 3" key="1">
    <citation type="journal article" date="2013" name="Nature">
        <title>Insights into bilaterian evolution from three spiralian genomes.</title>
        <authorList>
            <person name="Simakov O."/>
            <person name="Marletaz F."/>
            <person name="Cho S.J."/>
            <person name="Edsinger-Gonzales E."/>
            <person name="Havlak P."/>
            <person name="Hellsten U."/>
            <person name="Kuo D.H."/>
            <person name="Larsson T."/>
            <person name="Lv J."/>
            <person name="Arendt D."/>
            <person name="Savage R."/>
            <person name="Osoegawa K."/>
            <person name="de Jong P."/>
            <person name="Grimwood J."/>
            <person name="Chapman J.A."/>
            <person name="Shapiro H."/>
            <person name="Aerts A."/>
            <person name="Otillar R.P."/>
            <person name="Terry A.Y."/>
            <person name="Boore J.L."/>
            <person name="Grigoriev I.V."/>
            <person name="Lindberg D.R."/>
            <person name="Seaver E.C."/>
            <person name="Weisblat D.A."/>
            <person name="Putnam N.H."/>
            <person name="Rokhsar D.S."/>
        </authorList>
    </citation>
    <scope>NUCLEOTIDE SEQUENCE [LARGE SCALE GENOMIC DNA]</scope>
</reference>
<evidence type="ECO:0000313" key="3">
    <source>
        <dbReference type="Proteomes" id="UP000030746"/>
    </source>
</evidence>
<dbReference type="Proteomes" id="UP000030746">
    <property type="component" value="Unassembled WGS sequence"/>
</dbReference>
<dbReference type="AlphaFoldDB" id="V4B107"/>
<feature type="compositionally biased region" description="Basic residues" evidence="1">
    <location>
        <begin position="139"/>
        <end position="155"/>
    </location>
</feature>
<accession>V4B107</accession>
<gene>
    <name evidence="2" type="ORF">LOTGIDRAFT_172904</name>
</gene>
<keyword evidence="3" id="KW-1185">Reference proteome</keyword>
<feature type="region of interest" description="Disordered" evidence="1">
    <location>
        <begin position="1"/>
        <end position="49"/>
    </location>
</feature>
<dbReference type="HOGENOM" id="CLU_1697510_0_0_1"/>
<dbReference type="GeneID" id="20242236"/>
<sequence length="155" mass="17221">MKMHQRVKTDLKPATPSPREVVRNGTPVRTKERISDPQSSGSVPNLNGSIHQKHLNRTFSKTLPNKGFVFVEHKEVELGVGSISPPGYQQDTLSASRKKRQMPISSSPRAGHENIKPSVNPDDIDSPKDSTFTSISKDKPKHNAKIKSYLRTKDA</sequence>